<feature type="compositionally biased region" description="Polar residues" evidence="1">
    <location>
        <begin position="141"/>
        <end position="153"/>
    </location>
</feature>
<sequence>MGLKAAADEESSHKDTASACRRKKSTSLTQIFHSLSFSSLRKKGEKGKKPSARPHDTSSGLGTGWPCHQERAKHREHDFGAVNSSQALELSPGEFNRLWADSESSVSSSNPTCSSYADRSCSDNFSARNASTCEQRGVSGAQRSPACSSSSDVGSEARASGEMEPVARSSRRLGSDYSAGGRVSGRSSAGRSAWYGVPNCEARAGREGAVGNKESCSSSGSAALSQHSWLSRTEADLPVDAVLCSSLYSEQAVVPTVPASERSGHGANTDEPAGPKKASAPDKPDRDCRSAEHFREARAPEHGRSSCDSRGRRPPQGYVDQLSLEEEAEAIVSPATRMAIARDGIKYRNTAKFGCVDAHAGTRARATQAQLARLAFNLPSVRDAENQRLRNELKM</sequence>
<protein>
    <submittedName>
        <fullName evidence="3">Uncharacterized protein</fullName>
    </submittedName>
</protein>
<gene>
    <name evidence="2" type="ORF">TSPGSL018_23293</name>
    <name evidence="3" type="ORF">TSPGSL018_5901</name>
</gene>
<feature type="compositionally biased region" description="Low complexity" evidence="1">
    <location>
        <begin position="178"/>
        <end position="193"/>
    </location>
</feature>
<feature type="region of interest" description="Disordered" evidence="1">
    <location>
        <begin position="39"/>
        <end position="85"/>
    </location>
</feature>
<evidence type="ECO:0000256" key="1">
    <source>
        <dbReference type="SAM" id="MobiDB-lite"/>
    </source>
</evidence>
<feature type="compositionally biased region" description="Basic and acidic residues" evidence="1">
    <location>
        <begin position="279"/>
        <end position="311"/>
    </location>
</feature>
<name>A0A061SHI9_9CHLO</name>
<evidence type="ECO:0000313" key="2">
    <source>
        <dbReference type="EMBL" id="JAC62462.1"/>
    </source>
</evidence>
<accession>A0A061SHI9</accession>
<feature type="region of interest" description="Disordered" evidence="1">
    <location>
        <begin position="132"/>
        <end position="228"/>
    </location>
</feature>
<feature type="compositionally biased region" description="Basic and acidic residues" evidence="1">
    <location>
        <begin position="1"/>
        <end position="16"/>
    </location>
</feature>
<feature type="compositionally biased region" description="Basic residues" evidence="1">
    <location>
        <begin position="40"/>
        <end position="52"/>
    </location>
</feature>
<dbReference type="EMBL" id="GBEZ01024534">
    <property type="protein sequence ID" value="JAC62462.1"/>
    <property type="molecule type" value="Transcribed_RNA"/>
</dbReference>
<feature type="region of interest" description="Disordered" evidence="1">
    <location>
        <begin position="1"/>
        <end position="25"/>
    </location>
</feature>
<evidence type="ECO:0000313" key="3">
    <source>
        <dbReference type="EMBL" id="JAC82355.1"/>
    </source>
</evidence>
<feature type="compositionally biased region" description="Basic and acidic residues" evidence="1">
    <location>
        <begin position="68"/>
        <end position="79"/>
    </location>
</feature>
<proteinExistence type="predicted"/>
<feature type="region of interest" description="Disordered" evidence="1">
    <location>
        <begin position="254"/>
        <end position="320"/>
    </location>
</feature>
<dbReference type="AlphaFoldDB" id="A0A061SHI9"/>
<reference evidence="3" key="1">
    <citation type="submission" date="2014-05" db="EMBL/GenBank/DDBJ databases">
        <title>The transcriptome of the halophilic microalga Tetraselmis sp. GSL018 isolated from the Great Salt Lake, Utah.</title>
        <authorList>
            <person name="Jinkerson R.E."/>
            <person name="D'Adamo S."/>
            <person name="Posewitz M.C."/>
        </authorList>
    </citation>
    <scope>NUCLEOTIDE SEQUENCE</scope>
    <source>
        <strain evidence="3">GSL018</strain>
    </source>
</reference>
<organism evidence="3">
    <name type="scientific">Tetraselmis sp. GSL018</name>
    <dbReference type="NCBI Taxonomy" id="582737"/>
    <lineage>
        <taxon>Eukaryota</taxon>
        <taxon>Viridiplantae</taxon>
        <taxon>Chlorophyta</taxon>
        <taxon>core chlorophytes</taxon>
        <taxon>Chlorodendrophyceae</taxon>
        <taxon>Chlorodendrales</taxon>
        <taxon>Chlorodendraceae</taxon>
        <taxon>Tetraselmis</taxon>
    </lineage>
</organism>
<dbReference type="EMBL" id="GBEZ01002723">
    <property type="protein sequence ID" value="JAC82355.1"/>
    <property type="molecule type" value="Transcribed_RNA"/>
</dbReference>
<feature type="compositionally biased region" description="Low complexity" evidence="1">
    <location>
        <begin position="215"/>
        <end position="228"/>
    </location>
</feature>